<dbReference type="AlphaFoldDB" id="A0A1A0DKH6"/>
<dbReference type="Proteomes" id="UP000094892">
    <property type="component" value="Unassembled WGS sequence"/>
</dbReference>
<evidence type="ECO:0000313" key="2">
    <source>
        <dbReference type="Proteomes" id="UP000094892"/>
    </source>
</evidence>
<name>A0A1A0DKH6_LACPN</name>
<gene>
    <name evidence="1" type="ORF">LPJSA22_00312</name>
</gene>
<evidence type="ECO:0000313" key="1">
    <source>
        <dbReference type="EMBL" id="ODO60379.1"/>
    </source>
</evidence>
<protein>
    <submittedName>
        <fullName evidence="1">Uncharacterized protein</fullName>
    </submittedName>
</protein>
<comment type="caution">
    <text evidence="1">The sequence shown here is derived from an EMBL/GenBank/DDBJ whole genome shotgun (WGS) entry which is preliminary data.</text>
</comment>
<organism evidence="1 2">
    <name type="scientific">Lactiplantibacillus plantarum</name>
    <name type="common">Lactobacillus plantarum</name>
    <dbReference type="NCBI Taxonomy" id="1590"/>
    <lineage>
        <taxon>Bacteria</taxon>
        <taxon>Bacillati</taxon>
        <taxon>Bacillota</taxon>
        <taxon>Bacilli</taxon>
        <taxon>Lactobacillales</taxon>
        <taxon>Lactobacillaceae</taxon>
        <taxon>Lactiplantibacillus</taxon>
    </lineage>
</organism>
<sequence>MLLHHGLAGSRLQLLNNWIFDSEKVDSSGSAFFLRFFGELGTDLPPGSASVSVPFSGCYYRGTDCSVIFNFAVC</sequence>
<proteinExistence type="predicted"/>
<reference evidence="1 2" key="1">
    <citation type="submission" date="2016-08" db="EMBL/GenBank/DDBJ databases">
        <title>Genome sequencing of Lactobacillus plantarum JSA22, isolated from fermented soybean paste.</title>
        <authorList>
            <person name="Choi H.S."/>
        </authorList>
    </citation>
    <scope>NUCLEOTIDE SEQUENCE [LARGE SCALE GENOMIC DNA]</scope>
    <source>
        <strain evidence="1 2">JSA22</strain>
    </source>
</reference>
<accession>A0A1A0DKH6</accession>
<dbReference type="EMBL" id="MCOL01000001">
    <property type="protein sequence ID" value="ODO60379.1"/>
    <property type="molecule type" value="Genomic_DNA"/>
</dbReference>